<evidence type="ECO:0000313" key="7">
    <source>
        <dbReference type="EMBL" id="MBN2067040.1"/>
    </source>
</evidence>
<feature type="transmembrane region" description="Helical" evidence="6">
    <location>
        <begin position="389"/>
        <end position="410"/>
    </location>
</feature>
<keyword evidence="2" id="KW-1003">Cell membrane</keyword>
<accession>A0A939C9U5</accession>
<evidence type="ECO:0000256" key="6">
    <source>
        <dbReference type="SAM" id="Phobius"/>
    </source>
</evidence>
<dbReference type="Pfam" id="PF13440">
    <property type="entry name" value="Polysacc_synt_3"/>
    <property type="match status" value="1"/>
</dbReference>
<feature type="transmembrane region" description="Helical" evidence="6">
    <location>
        <begin position="444"/>
        <end position="461"/>
    </location>
</feature>
<name>A0A939C9U5_9ARCH</name>
<dbReference type="InterPro" id="IPR050833">
    <property type="entry name" value="Poly_Biosynth_Transport"/>
</dbReference>
<dbReference type="AlphaFoldDB" id="A0A939C9U5"/>
<comment type="subcellular location">
    <subcellularLocation>
        <location evidence="1">Cell membrane</location>
        <topology evidence="1">Multi-pass membrane protein</topology>
    </subcellularLocation>
</comment>
<feature type="transmembrane region" description="Helical" evidence="6">
    <location>
        <begin position="331"/>
        <end position="353"/>
    </location>
</feature>
<dbReference type="Proteomes" id="UP000809243">
    <property type="component" value="Unassembled WGS sequence"/>
</dbReference>
<feature type="transmembrane region" description="Helical" evidence="6">
    <location>
        <begin position="360"/>
        <end position="383"/>
    </location>
</feature>
<comment type="caution">
    <text evidence="7">The sequence shown here is derived from an EMBL/GenBank/DDBJ whole genome shotgun (WGS) entry which is preliminary data.</text>
</comment>
<organism evidence="7 8">
    <name type="scientific">Candidatus Iainarchaeum sp</name>
    <dbReference type="NCBI Taxonomy" id="3101447"/>
    <lineage>
        <taxon>Archaea</taxon>
        <taxon>Candidatus Iainarchaeota</taxon>
        <taxon>Candidatus Iainarchaeia</taxon>
        <taxon>Candidatus Iainarchaeales</taxon>
        <taxon>Candidatus Iainarchaeaceae</taxon>
        <taxon>Candidatus Iainarchaeum</taxon>
    </lineage>
</organism>
<keyword evidence="4 6" id="KW-1133">Transmembrane helix</keyword>
<feature type="transmembrane region" description="Helical" evidence="6">
    <location>
        <begin position="422"/>
        <end position="438"/>
    </location>
</feature>
<feature type="transmembrane region" description="Helical" evidence="6">
    <location>
        <begin position="175"/>
        <end position="193"/>
    </location>
</feature>
<dbReference type="PANTHER" id="PTHR30250:SF11">
    <property type="entry name" value="O-ANTIGEN TRANSPORTER-RELATED"/>
    <property type="match status" value="1"/>
</dbReference>
<feature type="transmembrane region" description="Helical" evidence="6">
    <location>
        <begin position="246"/>
        <end position="274"/>
    </location>
</feature>
<proteinExistence type="predicted"/>
<evidence type="ECO:0000256" key="4">
    <source>
        <dbReference type="ARBA" id="ARBA00022989"/>
    </source>
</evidence>
<gene>
    <name evidence="7" type="ORF">JW744_01075</name>
</gene>
<sequence length="477" mass="51351">MNEKIERGTFFLVSANGFSMVANYLIYIILGKFLLGAEQLGVYAVVISLVSVIEMVLVKAVQQSVSKFVSERPGSVQDVKLVALKLLVPLNIAMFAVYFAGSNLIASAFADLSLAPYIQVASFLFLLHPVFSVFMGCLNGLRRFVTQAKLRAFYALLKLALVSGLAYSLSGLYGAIGGFVLASFFGMAVGFFLTRGKGAEPSQLSYKRFFAFLVPIIAMSILTDLLVSIDLFAVKALTGQGSSTLAGYYIAASTIARVFPLVISAIAFIVFPLVSATTFRKDIEKTRFYIRNTLRYTLLAVLPFALLFASTPKELVTIVYSLDYLPAASPLASLSIAFAAYTFFIILTTIIAASDRPKTASLIAFVALAVSAVLNFVLVPVLLIEGAALSTLVASFAGLILSAGFVLLRFKALVPLKSFSKILAASLLVYAISLGWPLEGLLLIGKYLILLAVYAAALLLMKELSKKDLNIALNVVR</sequence>
<feature type="transmembrane region" description="Helical" evidence="6">
    <location>
        <begin position="42"/>
        <end position="61"/>
    </location>
</feature>
<keyword evidence="5 6" id="KW-0472">Membrane</keyword>
<evidence type="ECO:0000256" key="2">
    <source>
        <dbReference type="ARBA" id="ARBA00022475"/>
    </source>
</evidence>
<keyword evidence="3 6" id="KW-0812">Transmembrane</keyword>
<feature type="transmembrane region" description="Helical" evidence="6">
    <location>
        <begin position="209"/>
        <end position="234"/>
    </location>
</feature>
<evidence type="ECO:0000256" key="1">
    <source>
        <dbReference type="ARBA" id="ARBA00004651"/>
    </source>
</evidence>
<evidence type="ECO:0000313" key="8">
    <source>
        <dbReference type="Proteomes" id="UP000809243"/>
    </source>
</evidence>
<feature type="transmembrane region" description="Helical" evidence="6">
    <location>
        <begin position="9"/>
        <end position="30"/>
    </location>
</feature>
<protein>
    <submittedName>
        <fullName evidence="7">Oligosaccharide flippase family protein</fullName>
    </submittedName>
</protein>
<feature type="transmembrane region" description="Helical" evidence="6">
    <location>
        <begin position="117"/>
        <end position="138"/>
    </location>
</feature>
<dbReference type="GO" id="GO:0005886">
    <property type="term" value="C:plasma membrane"/>
    <property type="evidence" value="ECO:0007669"/>
    <property type="project" value="UniProtKB-SubCell"/>
</dbReference>
<dbReference type="PANTHER" id="PTHR30250">
    <property type="entry name" value="PST FAMILY PREDICTED COLANIC ACID TRANSPORTER"/>
    <property type="match status" value="1"/>
</dbReference>
<evidence type="ECO:0000256" key="3">
    <source>
        <dbReference type="ARBA" id="ARBA00022692"/>
    </source>
</evidence>
<evidence type="ECO:0000256" key="5">
    <source>
        <dbReference type="ARBA" id="ARBA00023136"/>
    </source>
</evidence>
<feature type="transmembrane region" description="Helical" evidence="6">
    <location>
        <begin position="150"/>
        <end position="169"/>
    </location>
</feature>
<feature type="transmembrane region" description="Helical" evidence="6">
    <location>
        <begin position="82"/>
        <end position="105"/>
    </location>
</feature>
<feature type="transmembrane region" description="Helical" evidence="6">
    <location>
        <begin position="294"/>
        <end position="311"/>
    </location>
</feature>
<dbReference type="EMBL" id="JAFGDB010000017">
    <property type="protein sequence ID" value="MBN2067040.1"/>
    <property type="molecule type" value="Genomic_DNA"/>
</dbReference>
<reference evidence="7" key="1">
    <citation type="submission" date="2021-01" db="EMBL/GenBank/DDBJ databases">
        <title>Active Sulfur Cycling in an Early Earth Analoge.</title>
        <authorList>
            <person name="Hahn C.R."/>
            <person name="Youssef N.H."/>
            <person name="Elshahed M."/>
        </authorList>
    </citation>
    <scope>NUCLEOTIDE SEQUENCE</scope>
    <source>
        <strain evidence="7">Zod_Metabat.1151</strain>
    </source>
</reference>